<evidence type="ECO:0008006" key="4">
    <source>
        <dbReference type="Google" id="ProtNLM"/>
    </source>
</evidence>
<accession>A0A8J3I1L5</accession>
<dbReference type="EMBL" id="BNJF01000001">
    <property type="protein sequence ID" value="GHO44403.1"/>
    <property type="molecule type" value="Genomic_DNA"/>
</dbReference>
<dbReference type="PANTHER" id="PTHR32092">
    <property type="entry name" value="6-PHOSPHO-BETA-GLUCOSIDASE-RELATED"/>
    <property type="match status" value="1"/>
</dbReference>
<keyword evidence="3" id="KW-1185">Reference proteome</keyword>
<dbReference type="Proteomes" id="UP000612362">
    <property type="component" value="Unassembled WGS sequence"/>
</dbReference>
<keyword evidence="1" id="KW-0520">NAD</keyword>
<comment type="caution">
    <text evidence="2">The sequence shown here is derived from an EMBL/GenBank/DDBJ whole genome shotgun (WGS) entry which is preliminary data.</text>
</comment>
<dbReference type="InterPro" id="IPR053715">
    <property type="entry name" value="GH4_Enzyme_sf"/>
</dbReference>
<dbReference type="Pfam" id="PF02056">
    <property type="entry name" value="Glyco_hydro_4"/>
    <property type="match status" value="1"/>
</dbReference>
<evidence type="ECO:0000313" key="3">
    <source>
        <dbReference type="Proteomes" id="UP000612362"/>
    </source>
</evidence>
<dbReference type="GO" id="GO:0004553">
    <property type="term" value="F:hydrolase activity, hydrolyzing O-glycosyl compounds"/>
    <property type="evidence" value="ECO:0007669"/>
    <property type="project" value="InterPro"/>
</dbReference>
<evidence type="ECO:0000256" key="1">
    <source>
        <dbReference type="ARBA" id="ARBA00023027"/>
    </source>
</evidence>
<proteinExistence type="predicted"/>
<dbReference type="InterPro" id="IPR001088">
    <property type="entry name" value="Glyco_hydro_4"/>
</dbReference>
<name>A0A8J3I1L5_9CHLR</name>
<dbReference type="AlphaFoldDB" id="A0A8J3I1L5"/>
<reference evidence="2" key="1">
    <citation type="submission" date="2020-10" db="EMBL/GenBank/DDBJ databases">
        <title>Taxonomic study of unclassified bacteria belonging to the class Ktedonobacteria.</title>
        <authorList>
            <person name="Yabe S."/>
            <person name="Wang C.M."/>
            <person name="Zheng Y."/>
            <person name="Sakai Y."/>
            <person name="Cavaletti L."/>
            <person name="Monciardini P."/>
            <person name="Donadio S."/>
        </authorList>
    </citation>
    <scope>NUCLEOTIDE SEQUENCE</scope>
    <source>
        <strain evidence="2">SOSP1-1</strain>
    </source>
</reference>
<organism evidence="2 3">
    <name type="scientific">Ktedonospora formicarum</name>
    <dbReference type="NCBI Taxonomy" id="2778364"/>
    <lineage>
        <taxon>Bacteria</taxon>
        <taxon>Bacillati</taxon>
        <taxon>Chloroflexota</taxon>
        <taxon>Ktedonobacteria</taxon>
        <taxon>Ktedonobacterales</taxon>
        <taxon>Ktedonobacteraceae</taxon>
        <taxon>Ktedonospora</taxon>
    </lineage>
</organism>
<dbReference type="PRINTS" id="PR00732">
    <property type="entry name" value="GLHYDRLASE4"/>
</dbReference>
<gene>
    <name evidence="2" type="ORF">KSX_25660</name>
</gene>
<sequence>MPIKVAVIGAGSIGFTRRLMRDILTVSELADTIFAFTDISQQNLDMVTQLCRRDIEHNQLPATIEATLDRTRALADADYILCTIRQGGWMPFRWISTYL</sequence>
<dbReference type="SUPFAM" id="SSF51735">
    <property type="entry name" value="NAD(P)-binding Rossmann-fold domains"/>
    <property type="match status" value="1"/>
</dbReference>
<dbReference type="GO" id="GO:0005975">
    <property type="term" value="P:carbohydrate metabolic process"/>
    <property type="evidence" value="ECO:0007669"/>
    <property type="project" value="InterPro"/>
</dbReference>
<dbReference type="InterPro" id="IPR036291">
    <property type="entry name" value="NAD(P)-bd_dom_sf"/>
</dbReference>
<dbReference type="Gene3D" id="3.90.1820.10">
    <property type="entry name" value="AglA-like glucosidase"/>
    <property type="match status" value="1"/>
</dbReference>
<protein>
    <recommendedName>
        <fullName evidence="4">Alpha-galactosidase</fullName>
    </recommendedName>
</protein>
<evidence type="ECO:0000313" key="2">
    <source>
        <dbReference type="EMBL" id="GHO44403.1"/>
    </source>
</evidence>